<proteinExistence type="predicted"/>
<dbReference type="Pfam" id="PF14223">
    <property type="entry name" value="Retrotran_gag_2"/>
    <property type="match status" value="1"/>
</dbReference>
<evidence type="ECO:0000313" key="2">
    <source>
        <dbReference type="Proteomes" id="UP000075243"/>
    </source>
</evidence>
<sequence>MSDEKISAKIHFFDGLHYDQWSELVKNLPCAKELQDLENTRTKDHKVKHYLFQAIDKSIFEQVLDRHTSKIVRDSLKKKFGGNNCVKKALLNSLRREFEVLEMKEVETIIEYFARVMAMANKMWSNGCQTQRWCKKFFEH</sequence>
<keyword evidence="2" id="KW-1185">Reference proteome</keyword>
<accession>A0A151RY26</accession>
<dbReference type="PANTHER" id="PTHR35317">
    <property type="entry name" value="OS04G0629600 PROTEIN"/>
    <property type="match status" value="1"/>
</dbReference>
<name>A0A151RY26_CAJCA</name>
<reference evidence="1" key="1">
    <citation type="journal article" date="2012" name="Nat. Biotechnol.">
        <title>Draft genome sequence of pigeonpea (Cajanus cajan), an orphan legume crop of resource-poor farmers.</title>
        <authorList>
            <person name="Varshney R.K."/>
            <person name="Chen W."/>
            <person name="Li Y."/>
            <person name="Bharti A.K."/>
            <person name="Saxena R.K."/>
            <person name="Schlueter J.A."/>
            <person name="Donoghue M.T."/>
            <person name="Azam S."/>
            <person name="Fan G."/>
            <person name="Whaley A.M."/>
            <person name="Farmer A.D."/>
            <person name="Sheridan J."/>
            <person name="Iwata A."/>
            <person name="Tuteja R."/>
            <person name="Penmetsa R.V."/>
            <person name="Wu W."/>
            <person name="Upadhyaya H.D."/>
            <person name="Yang S.P."/>
            <person name="Shah T."/>
            <person name="Saxena K.B."/>
            <person name="Michael T."/>
            <person name="McCombie W.R."/>
            <person name="Yang B."/>
            <person name="Zhang G."/>
            <person name="Yang H."/>
            <person name="Wang J."/>
            <person name="Spillane C."/>
            <person name="Cook D.R."/>
            <person name="May G.D."/>
            <person name="Xu X."/>
            <person name="Jackson S.A."/>
        </authorList>
    </citation>
    <scope>NUCLEOTIDE SEQUENCE [LARGE SCALE GENOMIC DNA]</scope>
</reference>
<protein>
    <recommendedName>
        <fullName evidence="3">Retrovirus-related Pol polyprotein from transposon TNT 1-94</fullName>
    </recommendedName>
</protein>
<gene>
    <name evidence="1" type="ORF">KK1_030981</name>
</gene>
<dbReference type="EMBL" id="KQ483529">
    <property type="protein sequence ID" value="KYP47367.1"/>
    <property type="molecule type" value="Genomic_DNA"/>
</dbReference>
<dbReference type="AlphaFoldDB" id="A0A151RY26"/>
<evidence type="ECO:0000313" key="1">
    <source>
        <dbReference type="EMBL" id="KYP47367.1"/>
    </source>
</evidence>
<dbReference type="Gramene" id="C.cajan_28827.t">
    <property type="protein sequence ID" value="C.cajan_28827.t"/>
    <property type="gene ID" value="C.cajan_28827"/>
</dbReference>
<dbReference type="Proteomes" id="UP000075243">
    <property type="component" value="Unassembled WGS sequence"/>
</dbReference>
<evidence type="ECO:0008006" key="3">
    <source>
        <dbReference type="Google" id="ProtNLM"/>
    </source>
</evidence>
<dbReference type="PANTHER" id="PTHR35317:SF27">
    <property type="entry name" value="RETROVIRUS-RELATED POL POLYPROTEIN FROM TRANSPOSON TNT 1-94"/>
    <property type="match status" value="1"/>
</dbReference>
<organism evidence="1 2">
    <name type="scientific">Cajanus cajan</name>
    <name type="common">Pigeon pea</name>
    <name type="synonym">Cajanus indicus</name>
    <dbReference type="NCBI Taxonomy" id="3821"/>
    <lineage>
        <taxon>Eukaryota</taxon>
        <taxon>Viridiplantae</taxon>
        <taxon>Streptophyta</taxon>
        <taxon>Embryophyta</taxon>
        <taxon>Tracheophyta</taxon>
        <taxon>Spermatophyta</taxon>
        <taxon>Magnoliopsida</taxon>
        <taxon>eudicotyledons</taxon>
        <taxon>Gunneridae</taxon>
        <taxon>Pentapetalae</taxon>
        <taxon>rosids</taxon>
        <taxon>fabids</taxon>
        <taxon>Fabales</taxon>
        <taxon>Fabaceae</taxon>
        <taxon>Papilionoideae</taxon>
        <taxon>50 kb inversion clade</taxon>
        <taxon>NPAAA clade</taxon>
        <taxon>indigoferoid/millettioid clade</taxon>
        <taxon>Phaseoleae</taxon>
        <taxon>Cajanus</taxon>
    </lineage>
</organism>